<gene>
    <name evidence="2" type="ORF">PSON_ATCC_30995.1.T1930003</name>
</gene>
<organism evidence="2 3">
    <name type="scientific">Paramecium sonneborni</name>
    <dbReference type="NCBI Taxonomy" id="65129"/>
    <lineage>
        <taxon>Eukaryota</taxon>
        <taxon>Sar</taxon>
        <taxon>Alveolata</taxon>
        <taxon>Ciliophora</taxon>
        <taxon>Intramacronucleata</taxon>
        <taxon>Oligohymenophorea</taxon>
        <taxon>Peniculida</taxon>
        <taxon>Parameciidae</taxon>
        <taxon>Paramecium</taxon>
    </lineage>
</organism>
<reference evidence="2" key="1">
    <citation type="submission" date="2021-01" db="EMBL/GenBank/DDBJ databases">
        <authorList>
            <consortium name="Genoscope - CEA"/>
            <person name="William W."/>
        </authorList>
    </citation>
    <scope>NUCLEOTIDE SEQUENCE</scope>
</reference>
<keyword evidence="3" id="KW-1185">Reference proteome</keyword>
<accession>A0A8S1RNG7</accession>
<keyword evidence="1" id="KW-0812">Transmembrane</keyword>
<dbReference type="AlphaFoldDB" id="A0A8S1RNG7"/>
<evidence type="ECO:0000313" key="3">
    <source>
        <dbReference type="Proteomes" id="UP000692954"/>
    </source>
</evidence>
<proteinExistence type="predicted"/>
<name>A0A8S1RNG7_9CILI</name>
<dbReference type="EMBL" id="CAJJDN010000193">
    <property type="protein sequence ID" value="CAD8128650.1"/>
    <property type="molecule type" value="Genomic_DNA"/>
</dbReference>
<feature type="transmembrane region" description="Helical" evidence="1">
    <location>
        <begin position="62"/>
        <end position="81"/>
    </location>
</feature>
<keyword evidence="1" id="KW-0472">Membrane</keyword>
<dbReference type="Proteomes" id="UP000692954">
    <property type="component" value="Unassembled WGS sequence"/>
</dbReference>
<evidence type="ECO:0000256" key="1">
    <source>
        <dbReference type="SAM" id="Phobius"/>
    </source>
</evidence>
<sequence>MNILIWSDCYTMSNCEACYYYLSCDTCSPRYYSYYSYLVQECGACPQFVLVQVIAQLAYQKFMAQAVMLALVSVLLAHLALY</sequence>
<protein>
    <submittedName>
        <fullName evidence="2">Uncharacterized protein</fullName>
    </submittedName>
</protein>
<evidence type="ECO:0000313" key="2">
    <source>
        <dbReference type="EMBL" id="CAD8128650.1"/>
    </source>
</evidence>
<comment type="caution">
    <text evidence="2">The sequence shown here is derived from an EMBL/GenBank/DDBJ whole genome shotgun (WGS) entry which is preliminary data.</text>
</comment>
<keyword evidence="1" id="KW-1133">Transmembrane helix</keyword>